<sequence>MCQTMRSYAMRFCVVSNRYRAIPCGAPGVDGTCRDARAGFEREKDDWTAVWSSRELGGSLGAAGRAGWERVPGAGACCRSSLQTLVAGTHPRYSFLPASVPLSGRGSVAVSLRCVARQWEPKWLVGPFLGGGPALNDVEQASATRGGAHGAMGVQIWVQIWAYEPMSSQPPMSTHADPCPPMATHTACGQNRSEGKANPGAILVRWLVPGLGCPIGQLLLVGRVGEAAIGHLIKPSRPLLRFFHALPWPGLSPGFSPSLRPSVTSGWLSSQMVVEVEEVVVRRLSVVQRSLHTSYPLLPFPNTPSPPLGQPLPHPPRLQHAPHHPDGCVHVLLFCHVWRATRQFFRRL</sequence>
<organism evidence="1 2">
    <name type="scientific">Dactylonectria estremocensis</name>
    <dbReference type="NCBI Taxonomy" id="1079267"/>
    <lineage>
        <taxon>Eukaryota</taxon>
        <taxon>Fungi</taxon>
        <taxon>Dikarya</taxon>
        <taxon>Ascomycota</taxon>
        <taxon>Pezizomycotina</taxon>
        <taxon>Sordariomycetes</taxon>
        <taxon>Hypocreomycetidae</taxon>
        <taxon>Hypocreales</taxon>
        <taxon>Nectriaceae</taxon>
        <taxon>Dactylonectria</taxon>
    </lineage>
</organism>
<gene>
    <name evidence="1" type="ORF">B0J13DRAFT_520241</name>
</gene>
<dbReference type="OrthoDB" id="10665865at2759"/>
<dbReference type="EMBL" id="JAGMUU010000003">
    <property type="protein sequence ID" value="KAH7157510.1"/>
    <property type="molecule type" value="Genomic_DNA"/>
</dbReference>
<evidence type="ECO:0000313" key="2">
    <source>
        <dbReference type="Proteomes" id="UP000717696"/>
    </source>
</evidence>
<name>A0A9P9FA60_9HYPO</name>
<keyword evidence="2" id="KW-1185">Reference proteome</keyword>
<proteinExistence type="predicted"/>
<protein>
    <submittedName>
        <fullName evidence="1">Uncharacterized protein</fullName>
    </submittedName>
</protein>
<dbReference type="AlphaFoldDB" id="A0A9P9FA60"/>
<accession>A0A9P9FA60</accession>
<evidence type="ECO:0000313" key="1">
    <source>
        <dbReference type="EMBL" id="KAH7157510.1"/>
    </source>
</evidence>
<dbReference type="Proteomes" id="UP000717696">
    <property type="component" value="Unassembled WGS sequence"/>
</dbReference>
<reference evidence="1" key="1">
    <citation type="journal article" date="2021" name="Nat. Commun.">
        <title>Genetic determinants of endophytism in the Arabidopsis root mycobiome.</title>
        <authorList>
            <person name="Mesny F."/>
            <person name="Miyauchi S."/>
            <person name="Thiergart T."/>
            <person name="Pickel B."/>
            <person name="Atanasova L."/>
            <person name="Karlsson M."/>
            <person name="Huettel B."/>
            <person name="Barry K.W."/>
            <person name="Haridas S."/>
            <person name="Chen C."/>
            <person name="Bauer D."/>
            <person name="Andreopoulos W."/>
            <person name="Pangilinan J."/>
            <person name="LaButti K."/>
            <person name="Riley R."/>
            <person name="Lipzen A."/>
            <person name="Clum A."/>
            <person name="Drula E."/>
            <person name="Henrissat B."/>
            <person name="Kohler A."/>
            <person name="Grigoriev I.V."/>
            <person name="Martin F.M."/>
            <person name="Hacquard S."/>
        </authorList>
    </citation>
    <scope>NUCLEOTIDE SEQUENCE</scope>
    <source>
        <strain evidence="1">MPI-CAGE-AT-0021</strain>
    </source>
</reference>
<comment type="caution">
    <text evidence="1">The sequence shown here is derived from an EMBL/GenBank/DDBJ whole genome shotgun (WGS) entry which is preliminary data.</text>
</comment>